<evidence type="ECO:0000313" key="3">
    <source>
        <dbReference type="Proteomes" id="UP000593565"/>
    </source>
</evidence>
<keyword evidence="1" id="KW-1133">Transmembrane helix</keyword>
<keyword evidence="1" id="KW-0472">Membrane</keyword>
<protein>
    <submittedName>
        <fullName evidence="2">Uncharacterized protein</fullName>
    </submittedName>
</protein>
<dbReference type="EMBL" id="JAAGNN010000007">
    <property type="protein sequence ID" value="KAF4086633.1"/>
    <property type="molecule type" value="Genomic_DNA"/>
</dbReference>
<feature type="transmembrane region" description="Helical" evidence="1">
    <location>
        <begin position="12"/>
        <end position="40"/>
    </location>
</feature>
<proteinExistence type="predicted"/>
<organism evidence="2 3">
    <name type="scientific">Ameiurus melas</name>
    <name type="common">Black bullhead</name>
    <name type="synonym">Silurus melas</name>
    <dbReference type="NCBI Taxonomy" id="219545"/>
    <lineage>
        <taxon>Eukaryota</taxon>
        <taxon>Metazoa</taxon>
        <taxon>Chordata</taxon>
        <taxon>Craniata</taxon>
        <taxon>Vertebrata</taxon>
        <taxon>Euteleostomi</taxon>
        <taxon>Actinopterygii</taxon>
        <taxon>Neopterygii</taxon>
        <taxon>Teleostei</taxon>
        <taxon>Ostariophysi</taxon>
        <taxon>Siluriformes</taxon>
        <taxon>Ictaluridae</taxon>
        <taxon>Ameiurus</taxon>
    </lineage>
</organism>
<keyword evidence="3" id="KW-1185">Reference proteome</keyword>
<gene>
    <name evidence="2" type="ORF">AMELA_G00085790</name>
</gene>
<dbReference type="PROSITE" id="PS51257">
    <property type="entry name" value="PROKAR_LIPOPROTEIN"/>
    <property type="match status" value="1"/>
</dbReference>
<dbReference type="AlphaFoldDB" id="A0A7J6AUP6"/>
<evidence type="ECO:0000313" key="2">
    <source>
        <dbReference type="EMBL" id="KAF4086633.1"/>
    </source>
</evidence>
<keyword evidence="1" id="KW-0812">Transmembrane</keyword>
<accession>A0A7J6AUP6</accession>
<comment type="caution">
    <text evidence="2">The sequence shown here is derived from an EMBL/GenBank/DDBJ whole genome shotgun (WGS) entry which is preliminary data.</text>
</comment>
<sequence>MLDFYKQVRMYAFVCTCTCVCVCVCACVIFLVGCVIHMAVPDGDLHGRNRCRIKFYDHDLLTHIYLTFDLDLSNFMVTYHTNYFIYDDNVAISDQCLECFAPLIETELATLISSANSSTCILDPIPTCLFKQICPGVIKSLLNVVNSSLTTGYSALRKYSAPLNFSTFCHISGFKHKDIKFNFFAKNHQQVGHNCEVE</sequence>
<name>A0A7J6AUP6_AMEME</name>
<reference evidence="2 3" key="1">
    <citation type="submission" date="2020-02" db="EMBL/GenBank/DDBJ databases">
        <title>A chromosome-scale genome assembly of the black bullhead catfish (Ameiurus melas).</title>
        <authorList>
            <person name="Wen M."/>
            <person name="Zham M."/>
            <person name="Cabau C."/>
            <person name="Klopp C."/>
            <person name="Donnadieu C."/>
            <person name="Roques C."/>
            <person name="Bouchez O."/>
            <person name="Lampietro C."/>
            <person name="Jouanno E."/>
            <person name="Herpin A."/>
            <person name="Louis A."/>
            <person name="Berthelot C."/>
            <person name="Parey E."/>
            <person name="Roest-Crollius H."/>
            <person name="Braasch I."/>
            <person name="Postlethwait J."/>
            <person name="Robinson-Rechavi M."/>
            <person name="Echchiki A."/>
            <person name="Begum T."/>
            <person name="Montfort J."/>
            <person name="Schartl M."/>
            <person name="Bobe J."/>
            <person name="Guiguen Y."/>
        </authorList>
    </citation>
    <scope>NUCLEOTIDE SEQUENCE [LARGE SCALE GENOMIC DNA]</scope>
    <source>
        <strain evidence="2">M_S1</strain>
        <tissue evidence="2">Blood</tissue>
    </source>
</reference>
<dbReference type="Proteomes" id="UP000593565">
    <property type="component" value="Unassembled WGS sequence"/>
</dbReference>
<evidence type="ECO:0000256" key="1">
    <source>
        <dbReference type="SAM" id="Phobius"/>
    </source>
</evidence>